<evidence type="ECO:0000256" key="1">
    <source>
        <dbReference type="SAM" id="MobiDB-lite"/>
    </source>
</evidence>
<comment type="caution">
    <text evidence="3">The sequence shown here is derived from an EMBL/GenBank/DDBJ whole genome shotgun (WGS) entry which is preliminary data.</text>
</comment>
<dbReference type="InterPro" id="IPR006176">
    <property type="entry name" value="3-OHacyl-CoA_DH_NAD-bd"/>
</dbReference>
<dbReference type="GO" id="GO:0070403">
    <property type="term" value="F:NAD+ binding"/>
    <property type="evidence" value="ECO:0007669"/>
    <property type="project" value="InterPro"/>
</dbReference>
<dbReference type="GO" id="GO:0006631">
    <property type="term" value="P:fatty acid metabolic process"/>
    <property type="evidence" value="ECO:0007669"/>
    <property type="project" value="InterPro"/>
</dbReference>
<organism evidence="3 4">
    <name type="scientific">Chrysochromulina tobinii</name>
    <dbReference type="NCBI Taxonomy" id="1460289"/>
    <lineage>
        <taxon>Eukaryota</taxon>
        <taxon>Haptista</taxon>
        <taxon>Haptophyta</taxon>
        <taxon>Prymnesiophyceae</taxon>
        <taxon>Prymnesiales</taxon>
        <taxon>Chrysochromulinaceae</taxon>
        <taxon>Chrysochromulina</taxon>
    </lineage>
</organism>
<dbReference type="Gene3D" id="3.40.50.720">
    <property type="entry name" value="NAD(P)-binding Rossmann-like Domain"/>
    <property type="match status" value="1"/>
</dbReference>
<sequence length="195" mass="22116">MLAEDLALKQALFNQMCNILKQLGRSPGQVTLCSGTLTVPIGDIVGDIQTQEYRGSCLGLRFLYPVWFIDDVEVINCDHTKRSTRENLEKKLKALDFQPFLSQNVSSRRKLNPQEVAFFINKADRQRQRKVEQEQQSGLQQDGQPLDQPRYSIGSNVYVKRSNGEESIAFVKEYDAAKNIYTVELDQAGSGKLIK</sequence>
<dbReference type="SUPFAM" id="SSF51735">
    <property type="entry name" value="NAD(P)-binding Rossmann-fold domains"/>
    <property type="match status" value="1"/>
</dbReference>
<gene>
    <name evidence="3" type="ORF">Ctob_006748</name>
</gene>
<feature type="region of interest" description="Disordered" evidence="1">
    <location>
        <begin position="130"/>
        <end position="151"/>
    </location>
</feature>
<keyword evidence="4" id="KW-1185">Reference proteome</keyword>
<dbReference type="OrthoDB" id="2021159at2759"/>
<protein>
    <recommendedName>
        <fullName evidence="2">3-hydroxyacyl-CoA dehydrogenase NAD binding domain-containing protein</fullName>
    </recommendedName>
</protein>
<evidence type="ECO:0000313" key="3">
    <source>
        <dbReference type="EMBL" id="KOO23641.1"/>
    </source>
</evidence>
<dbReference type="Pfam" id="PF02737">
    <property type="entry name" value="3HCDH_N"/>
    <property type="match status" value="1"/>
</dbReference>
<proteinExistence type="predicted"/>
<feature type="domain" description="3-hydroxyacyl-CoA dehydrogenase NAD binding" evidence="2">
    <location>
        <begin position="3"/>
        <end position="97"/>
    </location>
</feature>
<evidence type="ECO:0000313" key="4">
    <source>
        <dbReference type="Proteomes" id="UP000037460"/>
    </source>
</evidence>
<dbReference type="InterPro" id="IPR036291">
    <property type="entry name" value="NAD(P)-bd_dom_sf"/>
</dbReference>
<evidence type="ECO:0000259" key="2">
    <source>
        <dbReference type="Pfam" id="PF02737"/>
    </source>
</evidence>
<name>A0A0M0JAP8_9EUKA</name>
<dbReference type="AlphaFoldDB" id="A0A0M0JAP8"/>
<reference evidence="4" key="1">
    <citation type="journal article" date="2015" name="PLoS Genet.">
        <title>Genome Sequence and Transcriptome Analyses of Chrysochromulina tobin: Metabolic Tools for Enhanced Algal Fitness in the Prominent Order Prymnesiales (Haptophyceae).</title>
        <authorList>
            <person name="Hovde B.T."/>
            <person name="Deodato C.R."/>
            <person name="Hunsperger H.M."/>
            <person name="Ryken S.A."/>
            <person name="Yost W."/>
            <person name="Jha R.K."/>
            <person name="Patterson J."/>
            <person name="Monnat R.J. Jr."/>
            <person name="Barlow S.B."/>
            <person name="Starkenburg S.R."/>
            <person name="Cattolico R.A."/>
        </authorList>
    </citation>
    <scope>NUCLEOTIDE SEQUENCE</scope>
    <source>
        <strain evidence="4">CCMP291</strain>
    </source>
</reference>
<dbReference type="Proteomes" id="UP000037460">
    <property type="component" value="Unassembled WGS sequence"/>
</dbReference>
<feature type="compositionally biased region" description="Low complexity" evidence="1">
    <location>
        <begin position="134"/>
        <end position="149"/>
    </location>
</feature>
<accession>A0A0M0JAP8</accession>
<feature type="non-terminal residue" evidence="3">
    <location>
        <position position="195"/>
    </location>
</feature>
<dbReference type="EMBL" id="JWZX01003172">
    <property type="protein sequence ID" value="KOO23641.1"/>
    <property type="molecule type" value="Genomic_DNA"/>
</dbReference>